<dbReference type="KEGG" id="ure:UREG_06043"/>
<evidence type="ECO:0000313" key="2">
    <source>
        <dbReference type="Proteomes" id="UP000002058"/>
    </source>
</evidence>
<dbReference type="EMBL" id="CH476617">
    <property type="protein sequence ID" value="EEP81201.1"/>
    <property type="molecule type" value="Genomic_DNA"/>
</dbReference>
<reference evidence="2" key="1">
    <citation type="journal article" date="2009" name="Genome Res.">
        <title>Comparative genomic analyses of the human fungal pathogens Coccidioides and their relatives.</title>
        <authorList>
            <person name="Sharpton T.J."/>
            <person name="Stajich J.E."/>
            <person name="Rounsley S.D."/>
            <person name="Gardner M.J."/>
            <person name="Wortman J.R."/>
            <person name="Jordar V.S."/>
            <person name="Maiti R."/>
            <person name="Kodira C.D."/>
            <person name="Neafsey D.E."/>
            <person name="Zeng Q."/>
            <person name="Hung C.-Y."/>
            <person name="McMahan C."/>
            <person name="Muszewska A."/>
            <person name="Grynberg M."/>
            <person name="Mandel M.A."/>
            <person name="Kellner E.M."/>
            <person name="Barker B.M."/>
            <person name="Galgiani J.N."/>
            <person name="Orbach M.J."/>
            <person name="Kirkland T.N."/>
            <person name="Cole G.T."/>
            <person name="Henn M.R."/>
            <person name="Birren B.W."/>
            <person name="Taylor J.W."/>
        </authorList>
    </citation>
    <scope>NUCLEOTIDE SEQUENCE [LARGE SCALE GENOMIC DNA]</scope>
    <source>
        <strain evidence="2">UAMH 1704</strain>
    </source>
</reference>
<accession>C4JUA4</accession>
<dbReference type="InParanoid" id="C4JUA4"/>
<dbReference type="GeneID" id="8438949"/>
<protein>
    <submittedName>
        <fullName evidence="1">Uncharacterized protein</fullName>
    </submittedName>
</protein>
<dbReference type="Proteomes" id="UP000002058">
    <property type="component" value="Unassembled WGS sequence"/>
</dbReference>
<dbReference type="HOGENOM" id="CLU_1152473_0_0_1"/>
<proteinExistence type="predicted"/>
<organism evidence="1 2">
    <name type="scientific">Uncinocarpus reesii (strain UAMH 1704)</name>
    <dbReference type="NCBI Taxonomy" id="336963"/>
    <lineage>
        <taxon>Eukaryota</taxon>
        <taxon>Fungi</taxon>
        <taxon>Dikarya</taxon>
        <taxon>Ascomycota</taxon>
        <taxon>Pezizomycotina</taxon>
        <taxon>Eurotiomycetes</taxon>
        <taxon>Eurotiomycetidae</taxon>
        <taxon>Onygenales</taxon>
        <taxon>Onygenaceae</taxon>
        <taxon>Uncinocarpus</taxon>
    </lineage>
</organism>
<name>C4JUA4_UNCRE</name>
<keyword evidence="2" id="KW-1185">Reference proteome</keyword>
<dbReference type="VEuPathDB" id="FungiDB:UREG_06043"/>
<dbReference type="RefSeq" id="XP_002585354.1">
    <property type="nucleotide sequence ID" value="XM_002585308.1"/>
</dbReference>
<dbReference type="OrthoDB" id="1405595at2759"/>
<dbReference type="AlphaFoldDB" id="C4JUA4"/>
<dbReference type="eggNOG" id="KOG1721">
    <property type="taxonomic scope" value="Eukaryota"/>
</dbReference>
<sequence length="241" mass="26846">MADFDEALRHWRSCFDKLSETDRKSRVSWCSQVMYHFSAVLLRNNLSDIQMAAGSAYSSGRAVTPQCAQAAYSRLVSIDPVSHDSYLHGVEVVSLCLQNPEGQRSLNPNNVGFPSPEPRPLWQTYGAFLGLLVIWARTLGLEQEDTTAKRPTTLSSGSIPGIAASTLNNMYQRELARTEPTKEDVQLLRSELRQLIGIVCELLMARPWEISHEAARILTSLAERQAPGRLSFGSHIESTTR</sequence>
<gene>
    <name evidence="1" type="ORF">UREG_06043</name>
</gene>
<evidence type="ECO:0000313" key="1">
    <source>
        <dbReference type="EMBL" id="EEP81201.1"/>
    </source>
</evidence>